<accession>A0A5K3EVL8</accession>
<dbReference type="WBParaSite" id="MCU_003019-RA">
    <property type="protein sequence ID" value="MCU_003019-RA"/>
    <property type="gene ID" value="MCU_003019"/>
</dbReference>
<proteinExistence type="inferred from homology"/>
<evidence type="ECO:0000256" key="2">
    <source>
        <dbReference type="SAM" id="MobiDB-lite"/>
    </source>
</evidence>
<name>A0A5K3EVL8_MESCO</name>
<reference evidence="3" key="1">
    <citation type="submission" date="2019-11" db="UniProtKB">
        <authorList>
            <consortium name="WormBaseParasite"/>
        </authorList>
    </citation>
    <scope>IDENTIFICATION</scope>
</reference>
<dbReference type="GO" id="GO:0005879">
    <property type="term" value="C:axonemal microtubule"/>
    <property type="evidence" value="ECO:0007669"/>
    <property type="project" value="TreeGrafter"/>
</dbReference>
<dbReference type="GO" id="GO:0008017">
    <property type="term" value="F:microtubule binding"/>
    <property type="evidence" value="ECO:0007669"/>
    <property type="project" value="InterPro"/>
</dbReference>
<comment type="similarity">
    <text evidence="1">Belongs to the FAM154 family.</text>
</comment>
<protein>
    <submittedName>
        <fullName evidence="3">Stabilizer of axonemal microtubules 2</fullName>
    </submittedName>
</protein>
<dbReference type="PANTHER" id="PTHR31516:SF17">
    <property type="entry name" value="STABILIZER OF AXONEMAL MICROTUBULES 2"/>
    <property type="match status" value="1"/>
</dbReference>
<feature type="compositionally biased region" description="Polar residues" evidence="2">
    <location>
        <begin position="225"/>
        <end position="235"/>
    </location>
</feature>
<evidence type="ECO:0000256" key="1">
    <source>
        <dbReference type="ARBA" id="ARBA00008738"/>
    </source>
</evidence>
<dbReference type="GO" id="GO:0036126">
    <property type="term" value="C:sperm flagellum"/>
    <property type="evidence" value="ECO:0007669"/>
    <property type="project" value="TreeGrafter"/>
</dbReference>
<dbReference type="Pfam" id="PF05217">
    <property type="entry name" value="SAXO1-2"/>
    <property type="match status" value="2"/>
</dbReference>
<organism evidence="3">
    <name type="scientific">Mesocestoides corti</name>
    <name type="common">Flatworm</name>
    <dbReference type="NCBI Taxonomy" id="53468"/>
    <lineage>
        <taxon>Eukaryota</taxon>
        <taxon>Metazoa</taxon>
        <taxon>Spiralia</taxon>
        <taxon>Lophotrochozoa</taxon>
        <taxon>Platyhelminthes</taxon>
        <taxon>Cestoda</taxon>
        <taxon>Eucestoda</taxon>
        <taxon>Cyclophyllidea</taxon>
        <taxon>Mesocestoididae</taxon>
        <taxon>Mesocestoides</taxon>
    </lineage>
</organism>
<sequence>MFKHKCICKICQCGRHKCPHIHPKQNTDPFCSATEYTDRYIGHTSQKQQPFKLESNVVSSTEPLSSETTHRADYIPLPLEIRKPKSAGPPHIPEGRFEGQSVYSSEFTEKEAERVEPIKPKPREKSLCTFDGEATYTADYKDWDVEPHRSCGPKYEYRKPSAEFKGEPIYTTDYIDHGVVKPPDACKPLIQTIHSGPFDAISTFTADYVPKKGDKQKPFRPSYTPVHTETPFSQDTTHRTDYTEWPLPEHFHRALDEYKPSDAKFDGRTTYRTNYTALEGERAKMIRPISQTPDHSGEFSDQTNYKKEYRRWSLKGRQMPVRGPAKYLPPEVPFDGQSIYQAEFLPKQLDCCPVLLLETNSNFVCEGEDENGHQFYSTRNSKKKTKAMVTAT</sequence>
<dbReference type="InterPro" id="IPR033336">
    <property type="entry name" value="SAXO1/2"/>
</dbReference>
<dbReference type="AlphaFoldDB" id="A0A5K3EVL8"/>
<dbReference type="PANTHER" id="PTHR31516">
    <property type="entry name" value="STABILIZER OF AXONEMAL MICROTUBULES 2"/>
    <property type="match status" value="1"/>
</dbReference>
<dbReference type="GO" id="GO:0005814">
    <property type="term" value="C:centriole"/>
    <property type="evidence" value="ECO:0007669"/>
    <property type="project" value="TreeGrafter"/>
</dbReference>
<feature type="region of interest" description="Disordered" evidence="2">
    <location>
        <begin position="215"/>
        <end position="238"/>
    </location>
</feature>
<dbReference type="GO" id="GO:0036064">
    <property type="term" value="C:ciliary basal body"/>
    <property type="evidence" value="ECO:0007669"/>
    <property type="project" value="TreeGrafter"/>
</dbReference>
<evidence type="ECO:0000313" key="3">
    <source>
        <dbReference type="WBParaSite" id="MCU_003019-RA"/>
    </source>
</evidence>